<feature type="region of interest" description="Disordered" evidence="1">
    <location>
        <begin position="236"/>
        <end position="274"/>
    </location>
</feature>
<feature type="region of interest" description="Disordered" evidence="1">
    <location>
        <begin position="30"/>
        <end position="57"/>
    </location>
</feature>
<reference evidence="2" key="1">
    <citation type="journal article" date="2019" name="Environ. Microbiol.">
        <title>Fungal ecological strategies reflected in gene transcription - a case study of two litter decomposers.</title>
        <authorList>
            <person name="Barbi F."/>
            <person name="Kohler A."/>
            <person name="Barry K."/>
            <person name="Baskaran P."/>
            <person name="Daum C."/>
            <person name="Fauchery L."/>
            <person name="Ihrmark K."/>
            <person name="Kuo A."/>
            <person name="LaButti K."/>
            <person name="Lipzen A."/>
            <person name="Morin E."/>
            <person name="Grigoriev I.V."/>
            <person name="Henrissat B."/>
            <person name="Lindahl B."/>
            <person name="Martin F."/>
        </authorList>
    </citation>
    <scope>NUCLEOTIDE SEQUENCE</scope>
    <source>
        <strain evidence="2">JB14</strain>
    </source>
</reference>
<protein>
    <submittedName>
        <fullName evidence="2">Uncharacterized protein</fullName>
    </submittedName>
</protein>
<feature type="compositionally biased region" description="Basic residues" evidence="1">
    <location>
        <begin position="263"/>
        <end position="272"/>
    </location>
</feature>
<sequence>MAQAQQGNSLQHEIGNCSIMRHRHAAEQLHVSAAQSSLPSSSRSPTTTLATQSSLHSPTIMATTQMAFSASFSQPTIPVASLSMPEEPEPPYSSQTSLSPSELQPQHFTELHAAAAELHIQKGVKHSTIHQELNTAQEVAKQLKSTVMIMAWNKQGSKALPSNIFVPHIVALTSHQFHLNNVPVLLLHHPSVMPAAAPMATKGLLSDPCSLAACRKGLAEELQVIMIAEGDSIPLRHNPNLKPKSLSLHNPKPKSLSPSNPKPKPHSPHTPKAKCLASKSLSLKQPVKHGHPHTPEIIEISSSPEVLPNPKQVKPVSPCIKVEPEWGPSYKFNPTDVEVISAGSGDKTQLLIWPEQYHAIQVLDFFIAASNPKAHGHSTICSLFQSTFKDAKIIDSKGWPKSTFYHHWDW</sequence>
<feature type="compositionally biased region" description="Low complexity" evidence="1">
    <location>
        <begin position="32"/>
        <end position="51"/>
    </location>
</feature>
<feature type="region of interest" description="Disordered" evidence="1">
    <location>
        <begin position="80"/>
        <end position="105"/>
    </location>
</feature>
<accession>A0A6A4HRD0</accession>
<feature type="compositionally biased region" description="Polar residues" evidence="1">
    <location>
        <begin position="92"/>
        <end position="105"/>
    </location>
</feature>
<evidence type="ECO:0000256" key="1">
    <source>
        <dbReference type="SAM" id="MobiDB-lite"/>
    </source>
</evidence>
<evidence type="ECO:0000313" key="2">
    <source>
        <dbReference type="EMBL" id="KAE9399584.1"/>
    </source>
</evidence>
<name>A0A6A4HRD0_9AGAR</name>
<gene>
    <name evidence="2" type="ORF">BT96DRAFT_939377</name>
</gene>
<keyword evidence="3" id="KW-1185">Reference proteome</keyword>
<dbReference type="AlphaFoldDB" id="A0A6A4HRD0"/>
<evidence type="ECO:0000313" key="3">
    <source>
        <dbReference type="Proteomes" id="UP000799118"/>
    </source>
</evidence>
<dbReference type="EMBL" id="ML769468">
    <property type="protein sequence ID" value="KAE9399584.1"/>
    <property type="molecule type" value="Genomic_DNA"/>
</dbReference>
<proteinExistence type="predicted"/>
<organism evidence="2 3">
    <name type="scientific">Gymnopus androsaceus JB14</name>
    <dbReference type="NCBI Taxonomy" id="1447944"/>
    <lineage>
        <taxon>Eukaryota</taxon>
        <taxon>Fungi</taxon>
        <taxon>Dikarya</taxon>
        <taxon>Basidiomycota</taxon>
        <taxon>Agaricomycotina</taxon>
        <taxon>Agaricomycetes</taxon>
        <taxon>Agaricomycetidae</taxon>
        <taxon>Agaricales</taxon>
        <taxon>Marasmiineae</taxon>
        <taxon>Omphalotaceae</taxon>
        <taxon>Gymnopus</taxon>
    </lineage>
</organism>
<dbReference type="Proteomes" id="UP000799118">
    <property type="component" value="Unassembled WGS sequence"/>
</dbReference>
<feature type="compositionally biased region" description="Low complexity" evidence="1">
    <location>
        <begin position="241"/>
        <end position="259"/>
    </location>
</feature>